<gene>
    <name evidence="2" type="ORF">BECKDK2373C_GA0170839_101631</name>
</gene>
<feature type="compositionally biased region" description="Pro residues" evidence="1">
    <location>
        <begin position="132"/>
        <end position="142"/>
    </location>
</feature>
<evidence type="ECO:0000313" key="2">
    <source>
        <dbReference type="EMBL" id="VFJ46951.1"/>
    </source>
</evidence>
<reference evidence="2" key="1">
    <citation type="submission" date="2019-02" db="EMBL/GenBank/DDBJ databases">
        <authorList>
            <person name="Gruber-Vodicka R. H."/>
            <person name="Seah K. B. B."/>
        </authorList>
    </citation>
    <scope>NUCLEOTIDE SEQUENCE</scope>
    <source>
        <strain evidence="2">BECK_DK161</strain>
    </source>
</reference>
<proteinExistence type="predicted"/>
<feature type="region of interest" description="Disordered" evidence="1">
    <location>
        <begin position="1"/>
        <end position="39"/>
    </location>
</feature>
<dbReference type="AlphaFoldDB" id="A0A450S524"/>
<feature type="compositionally biased region" description="Basic residues" evidence="1">
    <location>
        <begin position="15"/>
        <end position="24"/>
    </location>
</feature>
<sequence length="171" mass="19190">MGGRGDSEPFPASYKSRKYRKNKARREPRPPMERWQPGRMGKGAFRYLYRRRGTIRRRAHHNRQQAPYPPCPCDGHAAPNPAMDTELPWWRLCPSYATDAPPWNSAEPSGAVPIMDCPICTGRRTSARPKATTPPPAQPSQPPVSSAATAKLISGLYRRNTSRPSVKKWVG</sequence>
<organism evidence="2">
    <name type="scientific">Candidatus Kentrum sp. DK</name>
    <dbReference type="NCBI Taxonomy" id="2126562"/>
    <lineage>
        <taxon>Bacteria</taxon>
        <taxon>Pseudomonadati</taxon>
        <taxon>Pseudomonadota</taxon>
        <taxon>Gammaproteobacteria</taxon>
        <taxon>Candidatus Kentrum</taxon>
    </lineage>
</organism>
<evidence type="ECO:0000256" key="1">
    <source>
        <dbReference type="SAM" id="MobiDB-lite"/>
    </source>
</evidence>
<protein>
    <submittedName>
        <fullName evidence="2">Uncharacterized protein</fullName>
    </submittedName>
</protein>
<name>A0A450S524_9GAMM</name>
<feature type="region of interest" description="Disordered" evidence="1">
    <location>
        <begin position="123"/>
        <end position="148"/>
    </location>
</feature>
<dbReference type="EMBL" id="CAADEY010000016">
    <property type="protein sequence ID" value="VFJ46951.1"/>
    <property type="molecule type" value="Genomic_DNA"/>
</dbReference>
<accession>A0A450S524</accession>